<proteinExistence type="inferred from homology"/>
<dbReference type="RefSeq" id="WP_170084744.1">
    <property type="nucleotide sequence ID" value="NZ_CP047972.1"/>
</dbReference>
<dbReference type="SMART" id="SM01209">
    <property type="entry name" value="GARS_A"/>
    <property type="match status" value="1"/>
</dbReference>
<evidence type="ECO:0000256" key="14">
    <source>
        <dbReference type="HAMAP-Rule" id="MF_00138"/>
    </source>
</evidence>
<dbReference type="GO" id="GO:0005524">
    <property type="term" value="F:ATP binding"/>
    <property type="evidence" value="ECO:0007669"/>
    <property type="project" value="UniProtKB-UniRule"/>
</dbReference>
<evidence type="ECO:0000256" key="8">
    <source>
        <dbReference type="ARBA" id="ARBA00022755"/>
    </source>
</evidence>
<dbReference type="SUPFAM" id="SSF56059">
    <property type="entry name" value="Glutathione synthetase ATP-binding domain-like"/>
    <property type="match status" value="1"/>
</dbReference>
<keyword evidence="8 14" id="KW-0658">Purine biosynthesis</keyword>
<evidence type="ECO:0000256" key="6">
    <source>
        <dbReference type="ARBA" id="ARBA00022723"/>
    </source>
</evidence>
<feature type="domain" description="ATP-grasp" evidence="17">
    <location>
        <begin position="107"/>
        <end position="313"/>
    </location>
</feature>
<evidence type="ECO:0000256" key="9">
    <source>
        <dbReference type="ARBA" id="ARBA00022840"/>
    </source>
</evidence>
<evidence type="ECO:0000256" key="2">
    <source>
        <dbReference type="ARBA" id="ARBA00001946"/>
    </source>
</evidence>
<dbReference type="HAMAP" id="MF_00138">
    <property type="entry name" value="GARS"/>
    <property type="match status" value="1"/>
</dbReference>
<evidence type="ECO:0000256" key="13">
    <source>
        <dbReference type="ARBA" id="ARBA00042864"/>
    </source>
</evidence>
<dbReference type="SUPFAM" id="SSF52440">
    <property type="entry name" value="PreATP-grasp domain"/>
    <property type="match status" value="1"/>
</dbReference>
<dbReference type="EMBL" id="LR792683">
    <property type="protein sequence ID" value="CAB3390268.1"/>
    <property type="molecule type" value="Genomic_DNA"/>
</dbReference>
<dbReference type="InterPro" id="IPR000115">
    <property type="entry name" value="PRibGlycinamide_synth"/>
</dbReference>
<evidence type="ECO:0000256" key="5">
    <source>
        <dbReference type="ARBA" id="ARBA00022598"/>
    </source>
</evidence>
<dbReference type="NCBIfam" id="TIGR00877">
    <property type="entry name" value="purD"/>
    <property type="match status" value="1"/>
</dbReference>
<dbReference type="Gene3D" id="3.30.470.20">
    <property type="entry name" value="ATP-grasp fold, B domain"/>
    <property type="match status" value="1"/>
</dbReference>
<sequence>MKILVVGGGGREHALVWKLAQSPRRPEILCAPGNPGTAEWGRNVPVGAEDVEGLLALAERERVDLTVVGPEAPLLAGLADRFREAGLRIFGPSRAAAEIEGSKGYAKALMTRVGIPTARYAAFDSYEEALRYLRSHGAPVVVKADGLAAGKGVVVARTAEEAEAALRSMMVDGVFGESGRRVVLEEMLEGREATVMAFVSGETVVPMVPAQDHKPVFDGNRGPNTGGMGTYSPVPWIDEDTMTRVESKILRPVARALVEDGRPFYGVLYAGLMLTAEGPKVIEFNARFGDPEAQVVLPRLETDLLDVLEAVLDGTLDRIEVRWSPQAAVCVILTAAGYPGSYRKGDSITGLDEDGSLQRGDQNEALIFHAGTARADDGSLVTAGGRVLGVTGLGDSLAQAREAAYRAVGCLRFSGMHYRRDIAAQASEATEAAGQGPSGLGE</sequence>
<keyword evidence="5 14" id="KW-0436">Ligase</keyword>
<keyword evidence="9 15" id="KW-0067">ATP-binding</keyword>
<dbReference type="GO" id="GO:0046872">
    <property type="term" value="F:metal ion binding"/>
    <property type="evidence" value="ECO:0007669"/>
    <property type="project" value="UniProtKB-KW"/>
</dbReference>
<evidence type="ECO:0000256" key="10">
    <source>
        <dbReference type="ARBA" id="ARBA00023211"/>
    </source>
</evidence>
<evidence type="ECO:0000256" key="16">
    <source>
        <dbReference type="SAM" id="MobiDB-lite"/>
    </source>
</evidence>
<dbReference type="InterPro" id="IPR011054">
    <property type="entry name" value="Rudment_hybrid_motif"/>
</dbReference>
<dbReference type="GO" id="GO:0006189">
    <property type="term" value="P:'de novo' IMP biosynthetic process"/>
    <property type="evidence" value="ECO:0007669"/>
    <property type="project" value="UniProtKB-UniRule"/>
</dbReference>
<dbReference type="PANTHER" id="PTHR43472:SF1">
    <property type="entry name" value="PHOSPHORIBOSYLAMINE--GLYCINE LIGASE, CHLOROPLASTIC"/>
    <property type="match status" value="1"/>
</dbReference>
<reference evidence="18 19" key="1">
    <citation type="submission" date="2020-04" db="EMBL/GenBank/DDBJ databases">
        <authorList>
            <person name="Hogendoorn C."/>
        </authorList>
    </citation>
    <scope>NUCLEOTIDE SEQUENCE [LARGE SCALE GENOMIC DNA]</scope>
    <source>
        <strain evidence="18">COOX1</strain>
    </source>
</reference>
<dbReference type="Proteomes" id="UP000502196">
    <property type="component" value="Chromosome"/>
</dbReference>
<dbReference type="FunFam" id="3.90.600.10:FF:000001">
    <property type="entry name" value="Trifunctional purine biosynthetic protein adenosine-3"/>
    <property type="match status" value="1"/>
</dbReference>
<evidence type="ECO:0000313" key="19">
    <source>
        <dbReference type="Proteomes" id="UP000502196"/>
    </source>
</evidence>
<comment type="similarity">
    <text evidence="11 14">Belongs to the GARS family.</text>
</comment>
<dbReference type="SUPFAM" id="SSF51246">
    <property type="entry name" value="Rudiment single hybrid motif"/>
    <property type="match status" value="1"/>
</dbReference>
<dbReference type="EC" id="6.3.4.13" evidence="4 14"/>
<dbReference type="InterPro" id="IPR013815">
    <property type="entry name" value="ATP_grasp_subdomain_1"/>
</dbReference>
<dbReference type="GO" id="GO:0009113">
    <property type="term" value="P:purine nucleobase biosynthetic process"/>
    <property type="evidence" value="ECO:0007669"/>
    <property type="project" value="InterPro"/>
</dbReference>
<dbReference type="Pfam" id="PF01071">
    <property type="entry name" value="GARS_A"/>
    <property type="match status" value="1"/>
</dbReference>
<evidence type="ECO:0000256" key="4">
    <source>
        <dbReference type="ARBA" id="ARBA00013255"/>
    </source>
</evidence>
<keyword evidence="6" id="KW-0479">Metal-binding</keyword>
<comment type="catalytic activity">
    <reaction evidence="14">
        <text>5-phospho-beta-D-ribosylamine + glycine + ATP = N(1)-(5-phospho-beta-D-ribosyl)glycinamide + ADP + phosphate + H(+)</text>
        <dbReference type="Rhea" id="RHEA:17453"/>
        <dbReference type="ChEBI" id="CHEBI:15378"/>
        <dbReference type="ChEBI" id="CHEBI:30616"/>
        <dbReference type="ChEBI" id="CHEBI:43474"/>
        <dbReference type="ChEBI" id="CHEBI:57305"/>
        <dbReference type="ChEBI" id="CHEBI:58681"/>
        <dbReference type="ChEBI" id="CHEBI:143788"/>
        <dbReference type="ChEBI" id="CHEBI:456216"/>
        <dbReference type="EC" id="6.3.4.13"/>
    </reaction>
</comment>
<gene>
    <name evidence="14 18" type="primary">purD</name>
    <name evidence="18" type="ORF">COOX1_0323</name>
</gene>
<dbReference type="Gene3D" id="3.40.50.20">
    <property type="match status" value="1"/>
</dbReference>
<dbReference type="InterPro" id="IPR020559">
    <property type="entry name" value="PRibGlycinamide_synth_CS"/>
</dbReference>
<dbReference type="AlphaFoldDB" id="A0A6F9E1Z8"/>
<dbReference type="PROSITE" id="PS00184">
    <property type="entry name" value="GARS"/>
    <property type="match status" value="1"/>
</dbReference>
<keyword evidence="7 15" id="KW-0547">Nucleotide-binding</keyword>
<evidence type="ECO:0000256" key="1">
    <source>
        <dbReference type="ARBA" id="ARBA00001936"/>
    </source>
</evidence>
<evidence type="ECO:0000256" key="7">
    <source>
        <dbReference type="ARBA" id="ARBA00022741"/>
    </source>
</evidence>
<evidence type="ECO:0000313" key="18">
    <source>
        <dbReference type="EMBL" id="CAB3390268.1"/>
    </source>
</evidence>
<protein>
    <recommendedName>
        <fullName evidence="4 14">Phosphoribosylamine--glycine ligase</fullName>
        <ecNumber evidence="4 14">6.3.4.13</ecNumber>
    </recommendedName>
    <alternativeName>
        <fullName evidence="14">GARS</fullName>
    </alternativeName>
    <alternativeName>
        <fullName evidence="12 14">Glycinamide ribonucleotide synthetase</fullName>
    </alternativeName>
    <alternativeName>
        <fullName evidence="13 14">Phosphoribosylglycinamide synthetase</fullName>
    </alternativeName>
</protein>
<dbReference type="PROSITE" id="PS50975">
    <property type="entry name" value="ATP_GRASP"/>
    <property type="match status" value="1"/>
</dbReference>
<dbReference type="InterPro" id="IPR016185">
    <property type="entry name" value="PreATP-grasp_dom_sf"/>
</dbReference>
<comment type="pathway">
    <text evidence="3 14">Purine metabolism; IMP biosynthesis via de novo pathway; N(1)-(5-phospho-D-ribosyl)glycinamide from 5-phospho-alpha-D-ribose 1-diphosphate: step 2/2.</text>
</comment>
<dbReference type="SMART" id="SM01210">
    <property type="entry name" value="GARS_C"/>
    <property type="match status" value="1"/>
</dbReference>
<comment type="cofactor">
    <cofactor evidence="2">
        <name>Mg(2+)</name>
        <dbReference type="ChEBI" id="CHEBI:18420"/>
    </cofactor>
</comment>
<evidence type="ECO:0000256" key="15">
    <source>
        <dbReference type="PROSITE-ProRule" id="PRU00409"/>
    </source>
</evidence>
<dbReference type="InterPro" id="IPR020562">
    <property type="entry name" value="PRibGlycinamide_synth_N"/>
</dbReference>
<dbReference type="Gene3D" id="3.90.600.10">
    <property type="entry name" value="Phosphoribosylglycinamide synthetase, C-terminal domain"/>
    <property type="match status" value="1"/>
</dbReference>
<dbReference type="GO" id="GO:0004637">
    <property type="term" value="F:phosphoribosylamine-glycine ligase activity"/>
    <property type="evidence" value="ECO:0007669"/>
    <property type="project" value="UniProtKB-UniRule"/>
</dbReference>
<dbReference type="InterPro" id="IPR011761">
    <property type="entry name" value="ATP-grasp"/>
</dbReference>
<dbReference type="UniPathway" id="UPA00074">
    <property type="reaction ID" value="UER00125"/>
</dbReference>
<feature type="region of interest" description="Disordered" evidence="16">
    <location>
        <begin position="214"/>
        <end position="233"/>
    </location>
</feature>
<evidence type="ECO:0000256" key="3">
    <source>
        <dbReference type="ARBA" id="ARBA00005174"/>
    </source>
</evidence>
<dbReference type="Gene3D" id="3.30.1490.20">
    <property type="entry name" value="ATP-grasp fold, A domain"/>
    <property type="match status" value="1"/>
</dbReference>
<dbReference type="FunFam" id="3.30.470.20:FF:000018">
    <property type="entry name" value="Trifunctional purine biosynthetic protein adenosine-3"/>
    <property type="match status" value="1"/>
</dbReference>
<comment type="cofactor">
    <cofactor evidence="1">
        <name>Mn(2+)</name>
        <dbReference type="ChEBI" id="CHEBI:29035"/>
    </cofactor>
</comment>
<evidence type="ECO:0000256" key="11">
    <source>
        <dbReference type="ARBA" id="ARBA00038345"/>
    </source>
</evidence>
<name>A0A6F9E1Z8_9BACL</name>
<accession>A0A6F9E1Z8</accession>
<keyword evidence="10" id="KW-0464">Manganese</keyword>
<dbReference type="Pfam" id="PF02843">
    <property type="entry name" value="GARS_C"/>
    <property type="match status" value="1"/>
</dbReference>
<dbReference type="InterPro" id="IPR037123">
    <property type="entry name" value="PRibGlycinamide_synth_C_sf"/>
</dbReference>
<organism evidence="18 19">
    <name type="scientific">Kyrpidia spormannii</name>
    <dbReference type="NCBI Taxonomy" id="2055160"/>
    <lineage>
        <taxon>Bacteria</taxon>
        <taxon>Bacillati</taxon>
        <taxon>Bacillota</taxon>
        <taxon>Bacilli</taxon>
        <taxon>Bacillales</taxon>
        <taxon>Alicyclobacillaceae</taxon>
        <taxon>Kyrpidia</taxon>
    </lineage>
</organism>
<dbReference type="InterPro" id="IPR020561">
    <property type="entry name" value="PRibGlycinamid_synth_ATP-grasp"/>
</dbReference>
<evidence type="ECO:0000259" key="17">
    <source>
        <dbReference type="PROSITE" id="PS50975"/>
    </source>
</evidence>
<dbReference type="FunFam" id="3.30.1490.20:FF:000006">
    <property type="entry name" value="phosphoribosylamine--glycine ligase, chloroplastic-like"/>
    <property type="match status" value="1"/>
</dbReference>
<evidence type="ECO:0000256" key="12">
    <source>
        <dbReference type="ARBA" id="ARBA00042242"/>
    </source>
</evidence>
<dbReference type="InterPro" id="IPR020560">
    <property type="entry name" value="PRibGlycinamide_synth_C-dom"/>
</dbReference>
<dbReference type="PANTHER" id="PTHR43472">
    <property type="entry name" value="PHOSPHORIBOSYLAMINE--GLYCINE LIGASE"/>
    <property type="match status" value="1"/>
</dbReference>
<dbReference type="Pfam" id="PF02844">
    <property type="entry name" value="GARS_N"/>
    <property type="match status" value="1"/>
</dbReference>